<evidence type="ECO:0000313" key="3">
    <source>
        <dbReference type="Proteomes" id="UP000604046"/>
    </source>
</evidence>
<sequence length="435" mass="46986">MTVHRYVRVMLKLCSDSGSQSKHEPRGSHAIHRSGMRASAAGQGRGTSTLPRSSNISLSLALEQEAVGHGAVIGAGEADLRNSQRRKRRLGLDSLHMAICLKLPHEAIDSAECAADAPCALQATQLRAQRSHSEENVTSQELEDSAGNASIHQLANVSDEIDETAGSAEEVHLGSIADGPAASYTAEELTALMALSRGAAQRTNHTDEWGNSHPLSFTKQCYSFTGGTCAHLGCDYSRMSQCNAGRCVCPGGCAGADGRCYHSGNILVASGFTLRNVKWPKYRMYFKRVSAWNQMGTSSMPSWSFLGSDKFDLYRVPGTYKGNALYFLASHQWPEYVLAIRATAGTAFSPFGTYTVKLKDESTPWKPDDIMMRVCSRAAYGKPNEIRFGSAGSVRTIWAYVHSGDWDVWGAMTSPGEGGKWYADPPIPAGTLSPC</sequence>
<gene>
    <name evidence="2" type="ORF">SNAT2548_LOCUS5030</name>
</gene>
<name>A0A812IY83_9DINO</name>
<feature type="region of interest" description="Disordered" evidence="1">
    <location>
        <begin position="17"/>
        <end position="52"/>
    </location>
</feature>
<dbReference type="AlphaFoldDB" id="A0A812IY83"/>
<keyword evidence="3" id="KW-1185">Reference proteome</keyword>
<comment type="caution">
    <text evidence="2">The sequence shown here is derived from an EMBL/GenBank/DDBJ whole genome shotgun (WGS) entry which is preliminary data.</text>
</comment>
<reference evidence="2" key="1">
    <citation type="submission" date="2021-02" db="EMBL/GenBank/DDBJ databases">
        <authorList>
            <person name="Dougan E. K."/>
            <person name="Rhodes N."/>
            <person name="Thang M."/>
            <person name="Chan C."/>
        </authorList>
    </citation>
    <scope>NUCLEOTIDE SEQUENCE</scope>
</reference>
<dbReference type="OrthoDB" id="406906at2759"/>
<proteinExistence type="predicted"/>
<accession>A0A812IY83</accession>
<dbReference type="Proteomes" id="UP000604046">
    <property type="component" value="Unassembled WGS sequence"/>
</dbReference>
<protein>
    <submittedName>
        <fullName evidence="2">Uncharacterized protein</fullName>
    </submittedName>
</protein>
<feature type="region of interest" description="Disordered" evidence="1">
    <location>
        <begin position="129"/>
        <end position="148"/>
    </location>
</feature>
<evidence type="ECO:0000256" key="1">
    <source>
        <dbReference type="SAM" id="MobiDB-lite"/>
    </source>
</evidence>
<organism evidence="2 3">
    <name type="scientific">Symbiodinium natans</name>
    <dbReference type="NCBI Taxonomy" id="878477"/>
    <lineage>
        <taxon>Eukaryota</taxon>
        <taxon>Sar</taxon>
        <taxon>Alveolata</taxon>
        <taxon>Dinophyceae</taxon>
        <taxon>Suessiales</taxon>
        <taxon>Symbiodiniaceae</taxon>
        <taxon>Symbiodinium</taxon>
    </lineage>
</organism>
<dbReference type="EMBL" id="CAJNDS010000314">
    <property type="protein sequence ID" value="CAE7191372.1"/>
    <property type="molecule type" value="Genomic_DNA"/>
</dbReference>
<evidence type="ECO:0000313" key="2">
    <source>
        <dbReference type="EMBL" id="CAE7191372.1"/>
    </source>
</evidence>